<evidence type="ECO:0000313" key="3">
    <source>
        <dbReference type="Proteomes" id="UP000002007"/>
    </source>
</evidence>
<protein>
    <recommendedName>
        <fullName evidence="1">DUF11 domain-containing protein</fullName>
    </recommendedName>
</protein>
<sequence length="70" mass="6834">MTTRDVLPASITGGSGQVDAGSACTVTGQTVSCAVGNLAVGASRTISIKGKVSAKAALNRPGVSGGFLRR</sequence>
<dbReference type="AlphaFoldDB" id="A9WSZ5"/>
<dbReference type="EMBL" id="CP000910">
    <property type="protein sequence ID" value="ABY23933.1"/>
    <property type="molecule type" value="Genomic_DNA"/>
</dbReference>
<keyword evidence="3" id="KW-1185">Reference proteome</keyword>
<dbReference type="InterPro" id="IPR001434">
    <property type="entry name" value="OmcB-like_DUF11"/>
</dbReference>
<gene>
    <name evidence="2" type="ordered locus">RSal33209_2201</name>
</gene>
<organism evidence="2 3">
    <name type="scientific">Renibacterium salmoninarum (strain ATCC 33209 / DSM 20767 / JCM 11484 / NBRC 15589 / NCIMB 2235)</name>
    <dbReference type="NCBI Taxonomy" id="288705"/>
    <lineage>
        <taxon>Bacteria</taxon>
        <taxon>Bacillati</taxon>
        <taxon>Actinomycetota</taxon>
        <taxon>Actinomycetes</taxon>
        <taxon>Micrococcales</taxon>
        <taxon>Micrococcaceae</taxon>
        <taxon>Renibacterium</taxon>
    </lineage>
</organism>
<dbReference type="Pfam" id="PF01345">
    <property type="entry name" value="DUF11"/>
    <property type="match status" value="1"/>
</dbReference>
<name>A9WSZ5_RENSM</name>
<evidence type="ECO:0000313" key="2">
    <source>
        <dbReference type="EMBL" id="ABY23933.1"/>
    </source>
</evidence>
<proteinExistence type="predicted"/>
<dbReference type="Proteomes" id="UP000002007">
    <property type="component" value="Chromosome"/>
</dbReference>
<reference evidence="3" key="1">
    <citation type="journal article" date="2008" name="J. Bacteriol.">
        <title>Genome sequence of the fish pathogen Renibacterium salmoninarum suggests reductive evolution away from an environmental Arthrobacter ancestor.</title>
        <authorList>
            <person name="Wiens G.D."/>
            <person name="Rockey D.D."/>
            <person name="Wu Z."/>
            <person name="Chang J."/>
            <person name="Levy R."/>
            <person name="Crane S."/>
            <person name="Chen D.S."/>
            <person name="Capri G.R."/>
            <person name="Burnett J.R."/>
            <person name="Sudheesh P.S."/>
            <person name="Schipma M.J."/>
            <person name="Burd H."/>
            <person name="Bhattacharyya A."/>
            <person name="Rhodes L.D."/>
            <person name="Kaul R."/>
            <person name="Strom M.S."/>
        </authorList>
    </citation>
    <scope>NUCLEOTIDE SEQUENCE [LARGE SCALE GENOMIC DNA]</scope>
    <source>
        <strain evidence="3">ATCC 33209 / DSM 20767 / JCM 11484 / NBRC 15589 / NCIMB 2235</strain>
    </source>
</reference>
<dbReference type="STRING" id="288705.RSal33209_2201"/>
<feature type="domain" description="DUF11" evidence="1">
    <location>
        <begin position="2"/>
        <end position="57"/>
    </location>
</feature>
<accession>A9WSZ5</accession>
<dbReference type="HOGENOM" id="CLU_2755027_0_0_11"/>
<evidence type="ECO:0000259" key="1">
    <source>
        <dbReference type="Pfam" id="PF01345"/>
    </source>
</evidence>
<dbReference type="KEGG" id="rsa:RSal33209_2201"/>